<comment type="similarity">
    <text evidence="1">Belongs to the LysR transcriptional regulatory family.</text>
</comment>
<dbReference type="InterPro" id="IPR036390">
    <property type="entry name" value="WH_DNA-bd_sf"/>
</dbReference>
<evidence type="ECO:0000313" key="6">
    <source>
        <dbReference type="EMBL" id="CEG18537.1"/>
    </source>
</evidence>
<dbReference type="InterPro" id="IPR036388">
    <property type="entry name" value="WH-like_DNA-bd_sf"/>
</dbReference>
<evidence type="ECO:0000313" key="7">
    <source>
        <dbReference type="Proteomes" id="UP000052230"/>
    </source>
</evidence>
<dbReference type="InterPro" id="IPR000847">
    <property type="entry name" value="LysR_HTH_N"/>
</dbReference>
<name>A0A0U5FIL1_XANCI</name>
<dbReference type="InterPro" id="IPR058163">
    <property type="entry name" value="LysR-type_TF_proteobact-type"/>
</dbReference>
<sequence>MTNCPAWQDNDGLLAWGLIQMEDLNDFALLAAVVDHGSFSAAGRALGFPRSKVSRRVADLEQRLGVRLLQRSTRAVSLTEVGAEFYTHCKSITRSAQWALDVAERATQHPSGRIRASCPTGVAHLFLAELLPRFLLTHPDVQVDLELTSRRVEPIAESIDVAIRVRSSLDDSGLILRSFGVSRQVLVASPGFVQAHGPFASAAALHEVLGMGPRGVNGEPPRWRLTSPQGTSELVDYRTRLFTEDVELLHHAALAGMGVAQLPLALCRGSIARGELVVLLGDHTLPAHQLHAVYPSRRGLAPGVRALIEFLVDVLPAVLESAEHGVSG</sequence>
<dbReference type="Pfam" id="PF03466">
    <property type="entry name" value="LysR_substrate"/>
    <property type="match status" value="1"/>
</dbReference>
<dbReference type="GO" id="GO:0006351">
    <property type="term" value="P:DNA-templated transcription"/>
    <property type="evidence" value="ECO:0007669"/>
    <property type="project" value="TreeGrafter"/>
</dbReference>
<feature type="domain" description="HTH lysR-type" evidence="5">
    <location>
        <begin position="22"/>
        <end position="79"/>
    </location>
</feature>
<dbReference type="PROSITE" id="PS50931">
    <property type="entry name" value="HTH_LYSR"/>
    <property type="match status" value="1"/>
</dbReference>
<evidence type="ECO:0000256" key="1">
    <source>
        <dbReference type="ARBA" id="ARBA00009437"/>
    </source>
</evidence>
<dbReference type="RefSeq" id="WP_234348142.1">
    <property type="nucleotide sequence ID" value="NZ_LN647967.1"/>
</dbReference>
<evidence type="ECO:0000256" key="3">
    <source>
        <dbReference type="ARBA" id="ARBA00023125"/>
    </source>
</evidence>
<evidence type="ECO:0000256" key="4">
    <source>
        <dbReference type="ARBA" id="ARBA00023163"/>
    </source>
</evidence>
<dbReference type="Gene3D" id="3.40.190.290">
    <property type="match status" value="1"/>
</dbReference>
<gene>
    <name evidence="6" type="primary">yafC</name>
    <name evidence="6" type="ORF">XAC3562_840192</name>
</gene>
<dbReference type="InterPro" id="IPR005119">
    <property type="entry name" value="LysR_subst-bd"/>
</dbReference>
<dbReference type="Proteomes" id="UP000052230">
    <property type="component" value="Unassembled WGS sequence"/>
</dbReference>
<protein>
    <submittedName>
        <fullName evidence="6">Bacterial regulatory helix-turn-helix, LysR family protein</fullName>
    </submittedName>
</protein>
<evidence type="ECO:0000259" key="5">
    <source>
        <dbReference type="PROSITE" id="PS50931"/>
    </source>
</evidence>
<keyword evidence="7" id="KW-1185">Reference proteome</keyword>
<accession>A0A0U5FIL1</accession>
<comment type="caution">
    <text evidence="6">The sequence shown here is derived from an EMBL/GenBank/DDBJ whole genome shotgun (WGS) entry which is preliminary data.</text>
</comment>
<dbReference type="AlphaFoldDB" id="A0A0U5FIL1"/>
<dbReference type="Gene3D" id="1.10.10.10">
    <property type="entry name" value="Winged helix-like DNA-binding domain superfamily/Winged helix DNA-binding domain"/>
    <property type="match status" value="1"/>
</dbReference>
<reference evidence="6 7" key="1">
    <citation type="submission" date="2014-09" db="EMBL/GenBank/DDBJ databases">
        <authorList>
            <person name="Regsiter A."/>
        </authorList>
    </citation>
    <scope>NUCLEOTIDE SEQUENCE [LARGE SCALE GENOMIC DNA]</scope>
</reference>
<dbReference type="GO" id="GO:0003700">
    <property type="term" value="F:DNA-binding transcription factor activity"/>
    <property type="evidence" value="ECO:0007669"/>
    <property type="project" value="InterPro"/>
</dbReference>
<dbReference type="PANTHER" id="PTHR30537:SF31">
    <property type="entry name" value="TRANSCRIPTIONAL REGULATOR, LYSR FAMILY"/>
    <property type="match status" value="1"/>
</dbReference>
<proteinExistence type="inferred from homology"/>
<keyword evidence="3" id="KW-0238">DNA-binding</keyword>
<keyword evidence="2" id="KW-0805">Transcription regulation</keyword>
<organism evidence="6 7">
    <name type="scientific">Xanthomonas citri pv. citri</name>
    <dbReference type="NCBI Taxonomy" id="611301"/>
    <lineage>
        <taxon>Bacteria</taxon>
        <taxon>Pseudomonadati</taxon>
        <taxon>Pseudomonadota</taxon>
        <taxon>Gammaproteobacteria</taxon>
        <taxon>Lysobacterales</taxon>
        <taxon>Lysobacteraceae</taxon>
        <taxon>Xanthomonas</taxon>
    </lineage>
</organism>
<dbReference type="FunFam" id="1.10.10.10:FF:000001">
    <property type="entry name" value="LysR family transcriptional regulator"/>
    <property type="match status" value="1"/>
</dbReference>
<dbReference type="Pfam" id="PF00126">
    <property type="entry name" value="HTH_1"/>
    <property type="match status" value="1"/>
</dbReference>
<dbReference type="SUPFAM" id="SSF46785">
    <property type="entry name" value="Winged helix' DNA-binding domain"/>
    <property type="match status" value="1"/>
</dbReference>
<keyword evidence="4" id="KW-0804">Transcription</keyword>
<dbReference type="SUPFAM" id="SSF53850">
    <property type="entry name" value="Periplasmic binding protein-like II"/>
    <property type="match status" value="1"/>
</dbReference>
<dbReference type="CDD" id="cd08473">
    <property type="entry name" value="PBP2_CrgA_like_4"/>
    <property type="match status" value="1"/>
</dbReference>
<dbReference type="EMBL" id="CCXZ01000182">
    <property type="protein sequence ID" value="CEG18537.1"/>
    <property type="molecule type" value="Genomic_DNA"/>
</dbReference>
<dbReference type="GO" id="GO:0043565">
    <property type="term" value="F:sequence-specific DNA binding"/>
    <property type="evidence" value="ECO:0007669"/>
    <property type="project" value="TreeGrafter"/>
</dbReference>
<evidence type="ECO:0000256" key="2">
    <source>
        <dbReference type="ARBA" id="ARBA00023015"/>
    </source>
</evidence>
<dbReference type="PANTHER" id="PTHR30537">
    <property type="entry name" value="HTH-TYPE TRANSCRIPTIONAL REGULATOR"/>
    <property type="match status" value="1"/>
</dbReference>